<dbReference type="AlphaFoldDB" id="A0AA39UA59"/>
<dbReference type="Proteomes" id="UP001166286">
    <property type="component" value="Unassembled WGS sequence"/>
</dbReference>
<evidence type="ECO:0000256" key="2">
    <source>
        <dbReference type="SAM" id="SignalP"/>
    </source>
</evidence>
<organism evidence="3 4">
    <name type="scientific">Cladonia borealis</name>
    <dbReference type="NCBI Taxonomy" id="184061"/>
    <lineage>
        <taxon>Eukaryota</taxon>
        <taxon>Fungi</taxon>
        <taxon>Dikarya</taxon>
        <taxon>Ascomycota</taxon>
        <taxon>Pezizomycotina</taxon>
        <taxon>Lecanoromycetes</taxon>
        <taxon>OSLEUM clade</taxon>
        <taxon>Lecanoromycetidae</taxon>
        <taxon>Lecanorales</taxon>
        <taxon>Lecanorineae</taxon>
        <taxon>Cladoniaceae</taxon>
        <taxon>Cladonia</taxon>
    </lineage>
</organism>
<protein>
    <submittedName>
        <fullName evidence="3">Uncharacterized protein</fullName>
    </submittedName>
</protein>
<sequence>MAGFHSFILLLALVVAPLSTYAQHGGHGGGGGPPAGYTAYNGYNPGRPTTTAAAAPVESSSTTEGSNPSPVEPTSNPTPPVESTAPSSGGGGGGGGPPAGYTAYSGNHPHRPTTTAAAAPIESSPTTEGSNPSPVQPTSNPTAPVESPAPSSGGGSCTGSGMEIEWSGDSVSYSWSGGSGTTTGCLSLGSSFEGQVAVGGSGGTIFEGNPSGYFDVSFILGWSVPMLCSSGSAKTGCSIDLSSKHSCPDQQGSICKNPTGPGGSHDPGSYNGCASCTPWCYACSAPDPFFQPCSGSAYTYPYDDGATVGPASGAIKCCIGTSCGSTGREGSTAGGHAEPTRNPPCDLCSGGSKRSVEEELDEVFKRAEDMPAMSPSLMPRRHKRSAHRHAVVRGLKALI</sequence>
<name>A0AA39UA59_9LECA</name>
<reference evidence="3" key="1">
    <citation type="submission" date="2023-03" db="EMBL/GenBank/DDBJ databases">
        <title>Complete genome of Cladonia borealis.</title>
        <authorList>
            <person name="Park H."/>
        </authorList>
    </citation>
    <scope>NUCLEOTIDE SEQUENCE</scope>
    <source>
        <strain evidence="3">ANT050790</strain>
    </source>
</reference>
<feature type="chain" id="PRO_5041237605" evidence="2">
    <location>
        <begin position="23"/>
        <end position="399"/>
    </location>
</feature>
<evidence type="ECO:0000313" key="4">
    <source>
        <dbReference type="Proteomes" id="UP001166286"/>
    </source>
</evidence>
<evidence type="ECO:0000313" key="3">
    <source>
        <dbReference type="EMBL" id="KAK0512111.1"/>
    </source>
</evidence>
<dbReference type="SUPFAM" id="SSF49870">
    <property type="entry name" value="Osmotin, thaumatin-like protein"/>
    <property type="match status" value="1"/>
</dbReference>
<gene>
    <name evidence="3" type="ORF">JMJ35_005239</name>
</gene>
<dbReference type="EMBL" id="JAFEKC020000011">
    <property type="protein sequence ID" value="KAK0512111.1"/>
    <property type="molecule type" value="Genomic_DNA"/>
</dbReference>
<feature type="compositionally biased region" description="Low complexity" evidence="1">
    <location>
        <begin position="48"/>
        <end position="64"/>
    </location>
</feature>
<feature type="compositionally biased region" description="Gly residues" evidence="1">
    <location>
        <begin position="88"/>
        <end position="98"/>
    </location>
</feature>
<dbReference type="InterPro" id="IPR037176">
    <property type="entry name" value="Osmotin/thaumatin-like_sf"/>
</dbReference>
<feature type="compositionally biased region" description="Polar residues" evidence="1">
    <location>
        <begin position="65"/>
        <end position="75"/>
    </location>
</feature>
<proteinExistence type="predicted"/>
<feature type="region of interest" description="Disordered" evidence="1">
    <location>
        <begin position="39"/>
        <end position="163"/>
    </location>
</feature>
<keyword evidence="4" id="KW-1185">Reference proteome</keyword>
<keyword evidence="2" id="KW-0732">Signal</keyword>
<feature type="compositionally biased region" description="Polar residues" evidence="1">
    <location>
        <begin position="123"/>
        <end position="142"/>
    </location>
</feature>
<evidence type="ECO:0000256" key="1">
    <source>
        <dbReference type="SAM" id="MobiDB-lite"/>
    </source>
</evidence>
<comment type="caution">
    <text evidence="3">The sequence shown here is derived from an EMBL/GenBank/DDBJ whole genome shotgun (WGS) entry which is preliminary data.</text>
</comment>
<accession>A0AA39UA59</accession>
<feature type="signal peptide" evidence="2">
    <location>
        <begin position="1"/>
        <end position="22"/>
    </location>
</feature>